<dbReference type="AlphaFoldDB" id="A0A4R3KNZ0"/>
<keyword evidence="2" id="KW-1185">Reference proteome</keyword>
<protein>
    <submittedName>
        <fullName evidence="1">Uncharacterized protein</fullName>
    </submittedName>
</protein>
<dbReference type="RefSeq" id="WP_132129702.1">
    <property type="nucleotide sequence ID" value="NZ_CP042432.1"/>
</dbReference>
<comment type="caution">
    <text evidence="1">The sequence shown here is derived from an EMBL/GenBank/DDBJ whole genome shotgun (WGS) entry which is preliminary data.</text>
</comment>
<dbReference type="OrthoDB" id="882345at2"/>
<dbReference type="EMBL" id="SMAD01000008">
    <property type="protein sequence ID" value="TCS86300.1"/>
    <property type="molecule type" value="Genomic_DNA"/>
</dbReference>
<organism evidence="1 2">
    <name type="scientific">Anseongella ginsenosidimutans</name>
    <dbReference type="NCBI Taxonomy" id="496056"/>
    <lineage>
        <taxon>Bacteria</taxon>
        <taxon>Pseudomonadati</taxon>
        <taxon>Bacteroidota</taxon>
        <taxon>Sphingobacteriia</taxon>
        <taxon>Sphingobacteriales</taxon>
        <taxon>Sphingobacteriaceae</taxon>
        <taxon>Anseongella</taxon>
    </lineage>
</organism>
<name>A0A4R3KNZ0_9SPHI</name>
<evidence type="ECO:0000313" key="1">
    <source>
        <dbReference type="EMBL" id="TCS86300.1"/>
    </source>
</evidence>
<accession>A0A4R3KNZ0</accession>
<reference evidence="1 2" key="1">
    <citation type="submission" date="2019-03" db="EMBL/GenBank/DDBJ databases">
        <title>Genomic Encyclopedia of Type Strains, Phase IV (KMG-IV): sequencing the most valuable type-strain genomes for metagenomic binning, comparative biology and taxonomic classification.</title>
        <authorList>
            <person name="Goeker M."/>
        </authorList>
    </citation>
    <scope>NUCLEOTIDE SEQUENCE [LARGE SCALE GENOMIC DNA]</scope>
    <source>
        <strain evidence="1 2">DSM 21100</strain>
    </source>
</reference>
<dbReference type="Proteomes" id="UP000295807">
    <property type="component" value="Unassembled WGS sequence"/>
</dbReference>
<evidence type="ECO:0000313" key="2">
    <source>
        <dbReference type="Proteomes" id="UP000295807"/>
    </source>
</evidence>
<gene>
    <name evidence="1" type="ORF">EDD80_10892</name>
</gene>
<proteinExistence type="predicted"/>
<sequence length="156" mass="18158">MKSFFPEIARPNLSEKDLEIFHSLDKENYGRELAGKVAEKLKRDPIELNEDGYYVGSGGLRLSHRDYCGTGLYFFEGKFTLGEVNDGMGPYPVLITFENQEEFVEWLASQSDQSMSLCSRDSFNNQTVTRIRLEYFLDDNYDPVWNSYCAYVKKRR</sequence>